<dbReference type="AlphaFoldDB" id="A0AAD5KQN9"/>
<reference evidence="1 2" key="1">
    <citation type="submission" date="2022-05" db="EMBL/GenBank/DDBJ databases">
        <title>A multi-omics perspective on studying reproductive biology in Daphnia sinensis.</title>
        <authorList>
            <person name="Jia J."/>
        </authorList>
    </citation>
    <scope>NUCLEOTIDE SEQUENCE [LARGE SCALE GENOMIC DNA]</scope>
    <source>
        <strain evidence="1 2">WSL</strain>
    </source>
</reference>
<gene>
    <name evidence="1" type="ORF">GHT06_015014</name>
</gene>
<sequence>MQRSVPLVNLKPLVHTNIWRTTVHAIFGSHSLSYSSASSSKSSLRYIKELYTCARSGRLLNVGQERNPFDVAINANEACVHTRNDVVCSGFASYPTAC</sequence>
<name>A0AAD5KQN9_9CRUS</name>
<proteinExistence type="predicted"/>
<dbReference type="Proteomes" id="UP000820818">
    <property type="component" value="Linkage Group LG5"/>
</dbReference>
<keyword evidence="2" id="KW-1185">Reference proteome</keyword>
<accession>A0AAD5KQN9</accession>
<protein>
    <submittedName>
        <fullName evidence="1">Uncharacterized protein</fullName>
    </submittedName>
</protein>
<comment type="caution">
    <text evidence="1">The sequence shown here is derived from an EMBL/GenBank/DDBJ whole genome shotgun (WGS) entry which is preliminary data.</text>
</comment>
<dbReference type="EMBL" id="WJBH02000005">
    <property type="protein sequence ID" value="KAI9558261.1"/>
    <property type="molecule type" value="Genomic_DNA"/>
</dbReference>
<evidence type="ECO:0000313" key="1">
    <source>
        <dbReference type="EMBL" id="KAI9558261.1"/>
    </source>
</evidence>
<organism evidence="1 2">
    <name type="scientific">Daphnia sinensis</name>
    <dbReference type="NCBI Taxonomy" id="1820382"/>
    <lineage>
        <taxon>Eukaryota</taxon>
        <taxon>Metazoa</taxon>
        <taxon>Ecdysozoa</taxon>
        <taxon>Arthropoda</taxon>
        <taxon>Crustacea</taxon>
        <taxon>Branchiopoda</taxon>
        <taxon>Diplostraca</taxon>
        <taxon>Cladocera</taxon>
        <taxon>Anomopoda</taxon>
        <taxon>Daphniidae</taxon>
        <taxon>Daphnia</taxon>
        <taxon>Daphnia similis group</taxon>
    </lineage>
</organism>
<evidence type="ECO:0000313" key="2">
    <source>
        <dbReference type="Proteomes" id="UP000820818"/>
    </source>
</evidence>